<dbReference type="GO" id="GO:0004664">
    <property type="term" value="F:prephenate dehydratase activity"/>
    <property type="evidence" value="ECO:0007669"/>
    <property type="project" value="UniProtKB-UniRule"/>
</dbReference>
<proteinExistence type="predicted"/>
<feature type="domain" description="Prephenate dehydratase" evidence="10">
    <location>
        <begin position="2"/>
        <end position="177"/>
    </location>
</feature>
<dbReference type="AlphaFoldDB" id="A0A537LLU5"/>
<dbReference type="CDD" id="cd13631">
    <property type="entry name" value="PBP2_Ct-PDT_like"/>
    <property type="match status" value="1"/>
</dbReference>
<evidence type="ECO:0000313" key="12">
    <source>
        <dbReference type="EMBL" id="TMJ02225.1"/>
    </source>
</evidence>
<comment type="catalytic activity">
    <reaction evidence="8 9">
        <text>prephenate + H(+) = 3-phenylpyruvate + CO2 + H2O</text>
        <dbReference type="Rhea" id="RHEA:21648"/>
        <dbReference type="ChEBI" id="CHEBI:15377"/>
        <dbReference type="ChEBI" id="CHEBI:15378"/>
        <dbReference type="ChEBI" id="CHEBI:16526"/>
        <dbReference type="ChEBI" id="CHEBI:18005"/>
        <dbReference type="ChEBI" id="CHEBI:29934"/>
        <dbReference type="EC" id="4.2.1.51"/>
    </reaction>
</comment>
<dbReference type="Gene3D" id="3.40.190.10">
    <property type="entry name" value="Periplasmic binding protein-like II"/>
    <property type="match status" value="2"/>
</dbReference>
<dbReference type="Pfam" id="PF01842">
    <property type="entry name" value="ACT"/>
    <property type="match status" value="1"/>
</dbReference>
<dbReference type="InterPro" id="IPR045865">
    <property type="entry name" value="ACT-like_dom_sf"/>
</dbReference>
<dbReference type="CDD" id="cd04905">
    <property type="entry name" value="ACT_CM-PDT"/>
    <property type="match status" value="1"/>
</dbReference>
<evidence type="ECO:0000259" key="11">
    <source>
        <dbReference type="PROSITE" id="PS51671"/>
    </source>
</evidence>
<dbReference type="EC" id="4.2.1.51" evidence="2 9"/>
<evidence type="ECO:0000256" key="1">
    <source>
        <dbReference type="ARBA" id="ARBA00004741"/>
    </source>
</evidence>
<comment type="pathway">
    <text evidence="1 9">Amino-acid biosynthesis; L-phenylalanine biosynthesis; phenylpyruvate from prephenate: step 1/1.</text>
</comment>
<evidence type="ECO:0000259" key="10">
    <source>
        <dbReference type="PROSITE" id="PS51171"/>
    </source>
</evidence>
<keyword evidence="7 9" id="KW-0456">Lyase</keyword>
<evidence type="ECO:0000313" key="13">
    <source>
        <dbReference type="EMBL" id="TMJ08976.1"/>
    </source>
</evidence>
<dbReference type="UniPathway" id="UPA00121">
    <property type="reaction ID" value="UER00345"/>
</dbReference>
<dbReference type="PROSITE" id="PS00858">
    <property type="entry name" value="PREPHENATE_DEHYDR_2"/>
    <property type="match status" value="1"/>
</dbReference>
<dbReference type="FunFam" id="3.30.70.260:FF:000012">
    <property type="entry name" value="Prephenate dehydratase"/>
    <property type="match status" value="1"/>
</dbReference>
<evidence type="ECO:0000256" key="2">
    <source>
        <dbReference type="ARBA" id="ARBA00013147"/>
    </source>
</evidence>
<gene>
    <name evidence="9 13" type="primary">pheA</name>
    <name evidence="13" type="ORF">E6G98_10875</name>
    <name evidence="12" type="ORF">E6G99_12350</name>
</gene>
<comment type="caution">
    <text evidence="13">The sequence shown here is derived from an EMBL/GenBank/DDBJ whole genome shotgun (WGS) entry which is preliminary data.</text>
</comment>
<dbReference type="GO" id="GO:0009094">
    <property type="term" value="P:L-phenylalanine biosynthetic process"/>
    <property type="evidence" value="ECO:0007669"/>
    <property type="project" value="UniProtKB-UniPathway"/>
</dbReference>
<evidence type="ECO:0000256" key="8">
    <source>
        <dbReference type="ARBA" id="ARBA00047848"/>
    </source>
</evidence>
<dbReference type="InterPro" id="IPR001086">
    <property type="entry name" value="Preph_deHydtase"/>
</dbReference>
<evidence type="ECO:0000256" key="4">
    <source>
        <dbReference type="ARBA" id="ARBA00022605"/>
    </source>
</evidence>
<dbReference type="PROSITE" id="PS51671">
    <property type="entry name" value="ACT"/>
    <property type="match status" value="1"/>
</dbReference>
<reference evidence="14 15" key="1">
    <citation type="journal article" date="2019" name="Nat. Microbiol.">
        <title>Mediterranean grassland soil C-N compound turnover is dependent on rainfall and depth, and is mediated by genomically divergent microorganisms.</title>
        <authorList>
            <person name="Diamond S."/>
            <person name="Andeer P.F."/>
            <person name="Li Z."/>
            <person name="Crits-Christoph A."/>
            <person name="Burstein D."/>
            <person name="Anantharaman K."/>
            <person name="Lane K.R."/>
            <person name="Thomas B.C."/>
            <person name="Pan C."/>
            <person name="Northen T.R."/>
            <person name="Banfield J.F."/>
        </authorList>
    </citation>
    <scope>NUCLEOTIDE SEQUENCE [LARGE SCALE GENOMIC DNA]</scope>
    <source>
        <strain evidence="13">NP_1</strain>
        <strain evidence="12">NP_2</strain>
    </source>
</reference>
<dbReference type="EMBL" id="VBAI01000171">
    <property type="protein sequence ID" value="TMJ08976.1"/>
    <property type="molecule type" value="Genomic_DNA"/>
</dbReference>
<keyword evidence="4 9" id="KW-0028">Amino-acid biosynthesis</keyword>
<dbReference type="GO" id="GO:0005737">
    <property type="term" value="C:cytoplasm"/>
    <property type="evidence" value="ECO:0007669"/>
    <property type="project" value="TreeGrafter"/>
</dbReference>
<keyword evidence="6 9" id="KW-0584">Phenylalanine biosynthesis</keyword>
<dbReference type="NCBIfam" id="NF008865">
    <property type="entry name" value="PRK11898.1"/>
    <property type="match status" value="1"/>
</dbReference>
<dbReference type="Proteomes" id="UP000315217">
    <property type="component" value="Unassembled WGS sequence"/>
</dbReference>
<dbReference type="PANTHER" id="PTHR21022">
    <property type="entry name" value="PREPHENATE DEHYDRATASE P PROTEIN"/>
    <property type="match status" value="1"/>
</dbReference>
<dbReference type="SUPFAM" id="SSF53850">
    <property type="entry name" value="Periplasmic binding protein-like II"/>
    <property type="match status" value="1"/>
</dbReference>
<evidence type="ECO:0000256" key="7">
    <source>
        <dbReference type="ARBA" id="ARBA00023239"/>
    </source>
</evidence>
<evidence type="ECO:0000313" key="15">
    <source>
        <dbReference type="Proteomes" id="UP000318661"/>
    </source>
</evidence>
<dbReference type="InterPro" id="IPR018528">
    <property type="entry name" value="Preph_deHydtase_CS"/>
</dbReference>
<dbReference type="EMBL" id="VBAJ01000309">
    <property type="protein sequence ID" value="TMJ02225.1"/>
    <property type="molecule type" value="Genomic_DNA"/>
</dbReference>
<protein>
    <recommendedName>
        <fullName evidence="3 9">Prephenate dehydratase</fullName>
        <shortName evidence="9">PDT</shortName>
        <ecNumber evidence="2 9">4.2.1.51</ecNumber>
    </recommendedName>
</protein>
<dbReference type="Proteomes" id="UP000318661">
    <property type="component" value="Unassembled WGS sequence"/>
</dbReference>
<sequence>MRVAFQGERGAYSEEAVIQLFGEVDVLPHPSLRNVFETVTAGRADRAVVPAENSQAGSINETYDLLLAHSLFITGELDLRIRHCLLALPGQALDAIHRAFSHPQALAQCDAFLRQHGLEPVPAYDTAGSAKMVADQRLRGAAAIAGRGAARIYGLSVLAEGIETNPANYTKFLSLAPDPAPPIAGAKTSVVFTTQNVPGALYQALGAFATRSINLTKLESRPRRQVPWEYVFYADFEGHQNDPPIQAALHDLSRITTFLRILGSYPKSPTPLP</sequence>
<dbReference type="PANTHER" id="PTHR21022:SF19">
    <property type="entry name" value="PREPHENATE DEHYDRATASE-RELATED"/>
    <property type="match status" value="1"/>
</dbReference>
<dbReference type="Gene3D" id="3.30.70.260">
    <property type="match status" value="1"/>
</dbReference>
<dbReference type="SUPFAM" id="SSF55021">
    <property type="entry name" value="ACT-like"/>
    <property type="match status" value="1"/>
</dbReference>
<evidence type="ECO:0000313" key="14">
    <source>
        <dbReference type="Proteomes" id="UP000315217"/>
    </source>
</evidence>
<evidence type="ECO:0000256" key="6">
    <source>
        <dbReference type="ARBA" id="ARBA00023222"/>
    </source>
</evidence>
<dbReference type="PROSITE" id="PS51171">
    <property type="entry name" value="PREPHENATE_DEHYDR_3"/>
    <property type="match status" value="1"/>
</dbReference>
<dbReference type="Pfam" id="PF00800">
    <property type="entry name" value="PDT"/>
    <property type="match status" value="1"/>
</dbReference>
<organism evidence="13 14">
    <name type="scientific">Candidatus Segetimicrobium genomatis</name>
    <dbReference type="NCBI Taxonomy" id="2569760"/>
    <lineage>
        <taxon>Bacteria</taxon>
        <taxon>Bacillati</taxon>
        <taxon>Candidatus Sysuimicrobiota</taxon>
        <taxon>Candidatus Sysuimicrobiia</taxon>
        <taxon>Candidatus Sysuimicrobiales</taxon>
        <taxon>Candidatus Segetimicrobiaceae</taxon>
        <taxon>Candidatus Segetimicrobium</taxon>
    </lineage>
</organism>
<accession>A0A537LLU5</accession>
<evidence type="ECO:0000256" key="9">
    <source>
        <dbReference type="RuleBase" id="RU361254"/>
    </source>
</evidence>
<name>A0A537LLU5_9BACT</name>
<dbReference type="InterPro" id="IPR002912">
    <property type="entry name" value="ACT_dom"/>
</dbReference>
<evidence type="ECO:0000256" key="5">
    <source>
        <dbReference type="ARBA" id="ARBA00023141"/>
    </source>
</evidence>
<feature type="domain" description="ACT" evidence="11">
    <location>
        <begin position="189"/>
        <end position="266"/>
    </location>
</feature>
<keyword evidence="5 9" id="KW-0057">Aromatic amino acid biosynthesis</keyword>
<evidence type="ECO:0000256" key="3">
    <source>
        <dbReference type="ARBA" id="ARBA00021872"/>
    </source>
</evidence>